<dbReference type="OrthoDB" id="23443at10239"/>
<organism evidence="2 3">
    <name type="scientific">Mycobacterium phage Che12</name>
    <dbReference type="NCBI Taxonomy" id="2911435"/>
    <lineage>
        <taxon>Viruses</taxon>
        <taxon>Duplodnaviria</taxon>
        <taxon>Heunggongvirae</taxon>
        <taxon>Uroviricota</taxon>
        <taxon>Caudoviricetes</taxon>
        <taxon>Fromanvirus</taxon>
        <taxon>Fromanvirus Che12</taxon>
    </lineage>
</organism>
<dbReference type="InterPro" id="IPR055697">
    <property type="entry name" value="DUF7273"/>
</dbReference>
<proteinExistence type="predicted"/>
<dbReference type="KEGG" id="vg:4156901"/>
<evidence type="ECO:0000313" key="2">
    <source>
        <dbReference type="EMBL" id="ABE67417.1"/>
    </source>
</evidence>
<feature type="domain" description="DUF7273" evidence="1">
    <location>
        <begin position="1"/>
        <end position="61"/>
    </location>
</feature>
<evidence type="ECO:0000259" key="1">
    <source>
        <dbReference type="Pfam" id="PF23938"/>
    </source>
</evidence>
<dbReference type="Proteomes" id="UP000002541">
    <property type="component" value="Segment"/>
</dbReference>
<reference evidence="2 3" key="1">
    <citation type="journal article" date="2006" name="PLoS Genet.">
        <title>Exploring the mycobacteriophage metaproteome: phage genomics as an educational platform.</title>
        <authorList>
            <person name="Hatfull G.F."/>
            <person name="Pedulla M.L."/>
            <person name="Jacobs-Sera D."/>
            <person name="Cichon P.M."/>
            <person name="Foley A."/>
            <person name="Ford M.E."/>
            <person name="Gonda R.M."/>
            <person name="Houtz J.M."/>
            <person name="Hryckowian A.J."/>
            <person name="Kelchner V.A."/>
            <person name="Namburi S."/>
            <person name="Pajcini K.V."/>
            <person name="Popovich M.G."/>
            <person name="Schleicher D.T."/>
            <person name="Simanek B.Z."/>
            <person name="Smith A.L."/>
            <person name="Zdanowicz G.M."/>
            <person name="Kumar V."/>
            <person name="Peebles C.L."/>
            <person name="Jacobs W.R.Jr."/>
            <person name="Lawrence J.G."/>
            <person name="Hendrix R.W."/>
        </authorList>
    </citation>
    <scope>NUCLEOTIDE SEQUENCE [LARGE SCALE GENOMIC DNA]</scope>
</reference>
<sequence>MQDTDENRVEIAQELHTVANLHDDQGNAEYARALRHRVVECIQGEGDIEDYARILGKAEEAL</sequence>
<name>Q1A0B9_9CAUD</name>
<dbReference type="EMBL" id="DQ398043">
    <property type="protein sequence ID" value="ABE67417.1"/>
    <property type="molecule type" value="Genomic_DNA"/>
</dbReference>
<dbReference type="RefSeq" id="YP_655677.1">
    <property type="nucleotide sequence ID" value="NC_008203.1"/>
</dbReference>
<keyword evidence="3" id="KW-1185">Reference proteome</keyword>
<evidence type="ECO:0000313" key="3">
    <source>
        <dbReference type="Proteomes" id="UP000002541"/>
    </source>
</evidence>
<dbReference type="Pfam" id="PF23938">
    <property type="entry name" value="DUF7273"/>
    <property type="match status" value="1"/>
</dbReference>
<accession>Q1A0B9</accession>
<protein>
    <recommendedName>
        <fullName evidence="1">DUF7273 domain-containing protein</fullName>
    </recommendedName>
</protein>
<gene>
    <name evidence="2" type="primary">98</name>
    <name evidence="2" type="ORF">PBI_CHE12_98</name>
</gene>